<evidence type="ECO:0000259" key="3">
    <source>
        <dbReference type="Pfam" id="PF21516"/>
    </source>
</evidence>
<dbReference type="Gene3D" id="3.40.50.300">
    <property type="entry name" value="P-loop containing nucleotide triphosphate hydrolases"/>
    <property type="match status" value="1"/>
</dbReference>
<dbReference type="STRING" id="361077.A0A151ZGZ7"/>
<feature type="region of interest" description="Disordered" evidence="1">
    <location>
        <begin position="123"/>
        <end position="152"/>
    </location>
</feature>
<accession>A0A151ZGZ7</accession>
<evidence type="ECO:0000313" key="4">
    <source>
        <dbReference type="EMBL" id="KYQ93258.1"/>
    </source>
</evidence>
<dbReference type="InParanoid" id="A0A151ZGZ7"/>
<organism evidence="4 5">
    <name type="scientific">Tieghemostelium lacteum</name>
    <name type="common">Slime mold</name>
    <name type="synonym">Dictyostelium lacteum</name>
    <dbReference type="NCBI Taxonomy" id="361077"/>
    <lineage>
        <taxon>Eukaryota</taxon>
        <taxon>Amoebozoa</taxon>
        <taxon>Evosea</taxon>
        <taxon>Eumycetozoa</taxon>
        <taxon>Dictyostelia</taxon>
        <taxon>Dictyosteliales</taxon>
        <taxon>Raperosteliaceae</taxon>
        <taxon>Tieghemostelium</taxon>
    </lineage>
</organism>
<dbReference type="OMA" id="ARGNVWA"/>
<dbReference type="AlphaFoldDB" id="A0A151ZGZ7"/>
<evidence type="ECO:0000256" key="1">
    <source>
        <dbReference type="SAM" id="MobiDB-lite"/>
    </source>
</evidence>
<proteinExistence type="predicted"/>
<dbReference type="SUPFAM" id="SSF52540">
    <property type="entry name" value="P-loop containing nucleoside triphosphate hydrolases"/>
    <property type="match status" value="1"/>
</dbReference>
<dbReference type="InterPro" id="IPR050896">
    <property type="entry name" value="Mito_lipid_metab_GTPase"/>
</dbReference>
<reference evidence="4 5" key="1">
    <citation type="submission" date="2015-12" db="EMBL/GenBank/DDBJ databases">
        <title>Dictyostelia acquired genes for synthesis and detection of signals that induce cell-type specialization by lateral gene transfer from prokaryotes.</title>
        <authorList>
            <person name="Gloeckner G."/>
            <person name="Schaap P."/>
        </authorList>
    </citation>
    <scope>NUCLEOTIDE SEQUENCE [LARGE SCALE GENOMIC DNA]</scope>
    <source>
        <strain evidence="4 5">TK</strain>
    </source>
</reference>
<dbReference type="Proteomes" id="UP000076078">
    <property type="component" value="Unassembled WGS sequence"/>
</dbReference>
<feature type="domain" description="NOA1/YqeH-like C-terminal" evidence="3">
    <location>
        <begin position="452"/>
        <end position="567"/>
    </location>
</feature>
<feature type="compositionally biased region" description="Low complexity" evidence="1">
    <location>
        <begin position="128"/>
        <end position="142"/>
    </location>
</feature>
<protein>
    <submittedName>
        <fullName evidence="4">Uncharacterized protein</fullName>
    </submittedName>
</protein>
<sequence length="579" mass="66485">MLRRCLTLNIQSTIKLNNNINIFPKCYQINSICTKTPIFSETNTDKVIKISSKEKNILNKKNRTTINNKYNSGDKLQDELKLALDLDKLKLPRCTGCGCTLQFTSPNELGYIPKSIAVKHLNSKDTTNKPNNKNNSIANNNNKEVEEEEDDNEINLSKGKEYFERFHVIKKKLIENHVCQRCHLLKNYGKITPVKIPIESFRDKLSELKNFNCVIVKVIDLMDFNGSFVHDFRSMIGNNPVILVGNKLDILPDDIHHDRIENWLRKEAKDRGLQVSHVKLLSSINRDGIKQFIVELENLRRGRDVFIVGCSNVGKSTFVNTLINEYNNKIEFKENTQNSNEEVQEEKFYTLKEIKEMEREKEKNQIMTRATTSVFPGTTLNLVSIPIWENSKLFDTPGVDNPYQIVKLLNMEELKMVIPSKRIKPSLVHMISNKTIFLGGLVRIDYEGSLAAFHVYTSSLLPIHISNTAKSDELYQRQVGKLFSPPILHSASDNIQEDPRFNKFDLTENVREFNITPENIDFIHTYVDVVISGLGWISIKSLSKNKYSPTKIKVYTPKNIDVTLRNPLIPLTTNVTILK</sequence>
<dbReference type="OrthoDB" id="1696305at2759"/>
<dbReference type="EMBL" id="LODT01000028">
    <property type="protein sequence ID" value="KYQ93258.1"/>
    <property type="molecule type" value="Genomic_DNA"/>
</dbReference>
<dbReference type="InterPro" id="IPR006073">
    <property type="entry name" value="GTP-bd"/>
</dbReference>
<dbReference type="GO" id="GO:0005525">
    <property type="term" value="F:GTP binding"/>
    <property type="evidence" value="ECO:0007669"/>
    <property type="project" value="InterPro"/>
</dbReference>
<dbReference type="PANTHER" id="PTHR46434">
    <property type="entry name" value="GENETIC INTERACTOR OF PROHIBITINS 3, MITOCHONDRIAL"/>
    <property type="match status" value="1"/>
</dbReference>
<comment type="caution">
    <text evidence="4">The sequence shown here is derived from an EMBL/GenBank/DDBJ whole genome shotgun (WGS) entry which is preliminary data.</text>
</comment>
<dbReference type="InterPro" id="IPR027417">
    <property type="entry name" value="P-loop_NTPase"/>
</dbReference>
<dbReference type="Pfam" id="PF01926">
    <property type="entry name" value="MMR_HSR1"/>
    <property type="match status" value="1"/>
</dbReference>
<keyword evidence="5" id="KW-1185">Reference proteome</keyword>
<evidence type="ECO:0000313" key="5">
    <source>
        <dbReference type="Proteomes" id="UP000076078"/>
    </source>
</evidence>
<dbReference type="PANTHER" id="PTHR46434:SF1">
    <property type="entry name" value="GENETIC INTERACTOR OF PROHIBITINS 3, MITOCHONDRIAL"/>
    <property type="match status" value="1"/>
</dbReference>
<dbReference type="Pfam" id="PF21516">
    <property type="entry name" value="YqeH-like_C"/>
    <property type="match status" value="1"/>
</dbReference>
<evidence type="ECO:0000259" key="2">
    <source>
        <dbReference type="Pfam" id="PF01926"/>
    </source>
</evidence>
<dbReference type="FunCoup" id="A0A151ZGZ7">
    <property type="interactions" value="589"/>
</dbReference>
<name>A0A151ZGZ7_TIELA</name>
<dbReference type="InterPro" id="IPR048422">
    <property type="entry name" value="NOA1/YqeH-like_C"/>
</dbReference>
<gene>
    <name evidence="4" type="ORF">DLAC_05913</name>
</gene>
<feature type="domain" description="G" evidence="2">
    <location>
        <begin position="305"/>
        <end position="342"/>
    </location>
</feature>
<dbReference type="CDD" id="cd01855">
    <property type="entry name" value="YqeH"/>
    <property type="match status" value="1"/>
</dbReference>